<feature type="domain" description="Bacterial Ig-like" evidence="4">
    <location>
        <begin position="436"/>
        <end position="525"/>
    </location>
</feature>
<keyword evidence="6" id="KW-1185">Reference proteome</keyword>
<dbReference type="InterPro" id="IPR024038">
    <property type="entry name" value="MYXO-CTERM"/>
</dbReference>
<keyword evidence="3" id="KW-0732">Signal</keyword>
<keyword evidence="2" id="KW-0472">Membrane</keyword>
<evidence type="ECO:0000313" key="5">
    <source>
        <dbReference type="EMBL" id="AKV00567.1"/>
    </source>
</evidence>
<evidence type="ECO:0000259" key="4">
    <source>
        <dbReference type="Pfam" id="PF16640"/>
    </source>
</evidence>
<reference evidence="5 6" key="1">
    <citation type="submission" date="2015-08" db="EMBL/GenBank/DDBJ databases">
        <authorList>
            <person name="Babu N.S."/>
            <person name="Beckwith C.J."/>
            <person name="Beseler K.G."/>
            <person name="Brison A."/>
            <person name="Carone J.V."/>
            <person name="Caskin T.P."/>
            <person name="Diamond M."/>
            <person name="Durham M.E."/>
            <person name="Foxe J.M."/>
            <person name="Go M."/>
            <person name="Henderson B.A."/>
            <person name="Jones I.B."/>
            <person name="McGettigan J.A."/>
            <person name="Micheletti S.J."/>
            <person name="Nasrallah M.E."/>
            <person name="Ortiz D."/>
            <person name="Piller C.R."/>
            <person name="Privatt S.R."/>
            <person name="Schneider S.L."/>
            <person name="Sharp S."/>
            <person name="Smith T.C."/>
            <person name="Stanton J.D."/>
            <person name="Ullery H.E."/>
            <person name="Wilson R.J."/>
            <person name="Serrano M.G."/>
            <person name="Buck G."/>
            <person name="Lee V."/>
            <person name="Wang Y."/>
            <person name="Carvalho R."/>
            <person name="Voegtly L."/>
            <person name="Shi R."/>
            <person name="Duckworth R."/>
            <person name="Johnson A."/>
            <person name="Loviza R."/>
            <person name="Walstead R."/>
            <person name="Shah Z."/>
            <person name="Kiflezghi M."/>
            <person name="Wade K."/>
            <person name="Ball S.L."/>
            <person name="Bradley K.W."/>
            <person name="Asai D.J."/>
            <person name="Bowman C.A."/>
            <person name="Russell D.A."/>
            <person name="Pope W.H."/>
            <person name="Jacobs-Sera D."/>
            <person name="Hendrix R.W."/>
            <person name="Hatfull G.F."/>
        </authorList>
    </citation>
    <scope>NUCLEOTIDE SEQUENCE [LARGE SCALE GENOMIC DNA]</scope>
    <source>
        <strain evidence="5 6">DSM 27648</strain>
    </source>
</reference>
<keyword evidence="5" id="KW-0969">Cilium</keyword>
<dbReference type="KEGG" id="llu:AKJ09_07230"/>
<name>A0A0K1Q4H5_9BACT</name>
<feature type="signal peptide" evidence="3">
    <location>
        <begin position="1"/>
        <end position="24"/>
    </location>
</feature>
<gene>
    <name evidence="5" type="ORF">AKJ09_07230</name>
</gene>
<dbReference type="PROSITE" id="PS51257">
    <property type="entry name" value="PROKAR_LIPOPROTEIN"/>
    <property type="match status" value="1"/>
</dbReference>
<feature type="domain" description="Bacterial Ig-like" evidence="4">
    <location>
        <begin position="535"/>
        <end position="619"/>
    </location>
</feature>
<dbReference type="STRING" id="1391654.AKJ09_07230"/>
<keyword evidence="2" id="KW-1133">Transmembrane helix</keyword>
<dbReference type="RefSeq" id="WP_146651836.1">
    <property type="nucleotide sequence ID" value="NZ_CP012333.1"/>
</dbReference>
<dbReference type="InterPro" id="IPR032109">
    <property type="entry name" value="Big_3_5"/>
</dbReference>
<feature type="region of interest" description="Disordered" evidence="1">
    <location>
        <begin position="1007"/>
        <end position="1041"/>
    </location>
</feature>
<dbReference type="Proteomes" id="UP000064967">
    <property type="component" value="Chromosome"/>
</dbReference>
<keyword evidence="5" id="KW-0282">Flagellum</keyword>
<accession>A0A0K1Q4H5</accession>
<evidence type="ECO:0000256" key="2">
    <source>
        <dbReference type="SAM" id="Phobius"/>
    </source>
</evidence>
<dbReference type="Pfam" id="PF16640">
    <property type="entry name" value="Big_3_5"/>
    <property type="match status" value="10"/>
</dbReference>
<feature type="domain" description="Bacterial Ig-like" evidence="4">
    <location>
        <begin position="51"/>
        <end position="137"/>
    </location>
</feature>
<protein>
    <submittedName>
        <fullName evidence="5">Flagellar hook-length control protein FliK</fullName>
    </submittedName>
</protein>
<feature type="chain" id="PRO_5005466861" evidence="3">
    <location>
        <begin position="25"/>
        <end position="1067"/>
    </location>
</feature>
<organism evidence="5 6">
    <name type="scientific">Labilithrix luteola</name>
    <dbReference type="NCBI Taxonomy" id="1391654"/>
    <lineage>
        <taxon>Bacteria</taxon>
        <taxon>Pseudomonadati</taxon>
        <taxon>Myxococcota</taxon>
        <taxon>Polyangia</taxon>
        <taxon>Polyangiales</taxon>
        <taxon>Labilitrichaceae</taxon>
        <taxon>Labilithrix</taxon>
    </lineage>
</organism>
<keyword evidence="5" id="KW-0966">Cell projection</keyword>
<evidence type="ECO:0000313" key="6">
    <source>
        <dbReference type="Proteomes" id="UP000064967"/>
    </source>
</evidence>
<feature type="domain" description="Bacterial Ig-like" evidence="4">
    <location>
        <begin position="628"/>
        <end position="715"/>
    </location>
</feature>
<feature type="domain" description="Bacterial Ig-like" evidence="4">
    <location>
        <begin position="725"/>
        <end position="814"/>
    </location>
</feature>
<feature type="domain" description="Bacterial Ig-like" evidence="4">
    <location>
        <begin position="822"/>
        <end position="906"/>
    </location>
</feature>
<dbReference type="Gene3D" id="2.60.40.10">
    <property type="entry name" value="Immunoglobulins"/>
    <property type="match status" value="10"/>
</dbReference>
<feature type="transmembrane region" description="Helical" evidence="2">
    <location>
        <begin position="1044"/>
        <end position="1061"/>
    </location>
</feature>
<evidence type="ECO:0000256" key="3">
    <source>
        <dbReference type="SAM" id="SignalP"/>
    </source>
</evidence>
<feature type="domain" description="Bacterial Ig-like" evidence="4">
    <location>
        <begin position="148"/>
        <end position="235"/>
    </location>
</feature>
<dbReference type="NCBIfam" id="TIGR03901">
    <property type="entry name" value="MYXO-CTERM"/>
    <property type="match status" value="1"/>
</dbReference>
<evidence type="ECO:0000256" key="1">
    <source>
        <dbReference type="SAM" id="MobiDB-lite"/>
    </source>
</evidence>
<dbReference type="OrthoDB" id="7486720at2"/>
<proteinExistence type="predicted"/>
<feature type="domain" description="Bacterial Ig-like" evidence="4">
    <location>
        <begin position="344"/>
        <end position="427"/>
    </location>
</feature>
<dbReference type="EMBL" id="CP012333">
    <property type="protein sequence ID" value="AKV00567.1"/>
    <property type="molecule type" value="Genomic_DNA"/>
</dbReference>
<sequence length="1067" mass="102969">MSKWWLYAGIALLSLVVGCVGENASPNAERAANVGRVASALEDLVATTTSLTSSVNPSAFGQATTLTASVTSANGTPDGTVTFSDGAATLGTVALDVTGTATLAVSSLGAGTHALTAAYAPGGAFLPSTSDPVSHMVSKASTMTMLATAASPTAIGATATFTATVTAVAPGGGIPTGTVTFREGPTSLGTASLDPSGTATFSTKALSVGSHSLVADYGADANFVASTSAAIAHVVSQDASSVAVTITPNPSTLPAQVTVIAVVSSAGTGGVPTGTVTFKDGTTFLGTGSLDVTGTATYSTSALSPGAHTIFAEYGGDAKHTAASSSQSLSVLAGVSTTTSASMTNPSVFGQSVTFTAKVAGAGVTPTGNVSFFDGTNLLSTRPLDASGQASFSASALSVGAHAIGVVYAGDANFATSSAAAISQQVNAAATTTVVSASNNPSIVGVGVTFRATVSASAPGAGLPTGTVTFKDGTDTIGTGTLDASGQASLAITTLAPGSHSITAVYGADGNFAASTSAALAHTVNQDGVSASLASSLNPSTFGSSVTFSAKVSASGSGIPTGTVTFKDGDTILGTATIDATGATSFSTTALTGGTHTITAVYGGDATHGTGTASVSQIVKAATTTTALTSSANPSVFGQPTKLSASVTSTVTGTRTGNVTFMDGTTVLGTTALDVSGVATLTSSTLVVGTHPLSAVYAGDSNFAMSTSSALSQTVDRAKTTTVLASSSNPSLVDASVTFTATVAAKAPGAGTRTGTVAFKEGATTLGTASLDVSGVATFATSALASGNHAIAAEYVGDGHFEGSASNTLAQVVNTAAPTIAVTSTPSPSMFTQSVTFTIMVTGARGVPSGTVALEEEEASLGTGTLDPSGVATIKSSKLAVGTHTLTASYRGDAVYATGSGSLTHVVQKAVTTTTIASAANPSKLGATVTFTATVLSNIAGASGSIEFFDGTVSLGSAPLADGSAALSTSALAEGGHAIKATYAGTESFAGSSSAVVNQVVEADVVAPIGDPGTSPEGGASPTTPAASGDSGGGCQTTSRTGSASSAAVFVMGALGVLVLARRRRRT</sequence>
<dbReference type="AlphaFoldDB" id="A0A0K1Q4H5"/>
<keyword evidence="2" id="KW-0812">Transmembrane</keyword>
<feature type="domain" description="Bacterial Ig-like" evidence="4">
    <location>
        <begin position="918"/>
        <end position="1001"/>
    </location>
</feature>
<dbReference type="InterPro" id="IPR013783">
    <property type="entry name" value="Ig-like_fold"/>
</dbReference>
<feature type="domain" description="Bacterial Ig-like" evidence="4">
    <location>
        <begin position="245"/>
        <end position="331"/>
    </location>
</feature>
<dbReference type="PATRIC" id="fig|1391654.3.peg.7344"/>